<evidence type="ECO:0000256" key="2">
    <source>
        <dbReference type="ARBA" id="ARBA00022679"/>
    </source>
</evidence>
<dbReference type="Pfam" id="PF00588">
    <property type="entry name" value="SpoU_methylase"/>
    <property type="match status" value="1"/>
</dbReference>
<dbReference type="EMBL" id="NFHM01000054">
    <property type="protein sequence ID" value="OUN38771.1"/>
    <property type="molecule type" value="Genomic_DNA"/>
</dbReference>
<dbReference type="SUPFAM" id="SSF55315">
    <property type="entry name" value="L30e-like"/>
    <property type="match status" value="1"/>
</dbReference>
<dbReference type="InterPro" id="IPR029028">
    <property type="entry name" value="Alpha/beta_knot_MTases"/>
</dbReference>
<comment type="caution">
    <text evidence="4">The sequence shown here is derived from an EMBL/GenBank/DDBJ whole genome shotgun (WGS) entry which is preliminary data.</text>
</comment>
<dbReference type="GO" id="GO:0032259">
    <property type="term" value="P:methylation"/>
    <property type="evidence" value="ECO:0007669"/>
    <property type="project" value="UniProtKB-KW"/>
</dbReference>
<dbReference type="Gene3D" id="3.40.630.30">
    <property type="match status" value="1"/>
</dbReference>
<sequence length="424" mass="47438">MVRIATVNDAEQLNILNDEFNGESETSIDNIRNSLMNNKQEVVIVADEDDMLVGFVCVQLKKSFCYDEYMPEITEVYVKPAYRKRGLASEMITFAEAYCSKNYPLHQYELLTGQENLVAQTVYNKLGYVDDNELHLSKRVKTERVYTRSATYQKFEVLKTNRNKRYKYGEFFVEGVRNINNAVENGWEIVSFLYDGDRKLSDWARDKLAAVRTQVNYALRGDLLAALSGKADTSELLAVVKMRDDDFSRIPLSENPLIALFDRPSNHGNLGTILRSCDALGVEGLILTGHGVDLYDPDVVSSTMGSFFCVPAVRMSDNDSVFALIDALKARYPGFQVVGTTAHHEKTLSEVDFTKPTMLLIGNETEGLRRIYKERSDVLATIPMNPRGSASSFNVACAATVMFYEAVRQRAAATCRGEVAGGAC</sequence>
<dbReference type="InterPro" id="IPR001537">
    <property type="entry name" value="SpoU_MeTrfase"/>
</dbReference>
<dbReference type="RefSeq" id="WP_087990359.1">
    <property type="nucleotide sequence ID" value="NZ_NFHM01000054.1"/>
</dbReference>
<dbReference type="Gene3D" id="3.30.1330.30">
    <property type="match status" value="1"/>
</dbReference>
<evidence type="ECO:0000259" key="3">
    <source>
        <dbReference type="PROSITE" id="PS51186"/>
    </source>
</evidence>
<keyword evidence="2" id="KW-0808">Transferase</keyword>
<dbReference type="SUPFAM" id="SSF55729">
    <property type="entry name" value="Acyl-CoA N-acyltransferases (Nat)"/>
    <property type="match status" value="1"/>
</dbReference>
<dbReference type="InterPro" id="IPR016181">
    <property type="entry name" value="Acyl_CoA_acyltransferase"/>
</dbReference>
<dbReference type="Pfam" id="PF00583">
    <property type="entry name" value="Acetyltransf_1"/>
    <property type="match status" value="1"/>
</dbReference>
<gene>
    <name evidence="4" type="ORF">B5G26_16090</name>
</gene>
<dbReference type="InterPro" id="IPR029064">
    <property type="entry name" value="Ribosomal_eL30-like_sf"/>
</dbReference>
<reference evidence="5" key="1">
    <citation type="submission" date="2017-04" db="EMBL/GenBank/DDBJ databases">
        <title>Function of individual gut microbiota members based on whole genome sequencing of pure cultures obtained from chicken caecum.</title>
        <authorList>
            <person name="Medvecky M."/>
            <person name="Cejkova D."/>
            <person name="Polansky O."/>
            <person name="Karasova D."/>
            <person name="Kubasova T."/>
            <person name="Cizek A."/>
            <person name="Rychlik I."/>
        </authorList>
    </citation>
    <scope>NUCLEOTIDE SEQUENCE [LARGE SCALE GENOMIC DNA]</scope>
    <source>
        <strain evidence="5">An75</strain>
    </source>
</reference>
<dbReference type="InterPro" id="IPR029026">
    <property type="entry name" value="tRNA_m1G_MTases_N"/>
</dbReference>
<dbReference type="AlphaFoldDB" id="A0A1Y3TQD7"/>
<feature type="domain" description="N-acetyltransferase" evidence="3">
    <location>
        <begin position="1"/>
        <end position="151"/>
    </location>
</feature>
<dbReference type="Pfam" id="PF22655">
    <property type="entry name" value="SpoU_sub_bind_like"/>
    <property type="match status" value="1"/>
</dbReference>
<dbReference type="GO" id="GO:0006396">
    <property type="term" value="P:RNA processing"/>
    <property type="evidence" value="ECO:0007669"/>
    <property type="project" value="InterPro"/>
</dbReference>
<dbReference type="InterPro" id="IPR051259">
    <property type="entry name" value="rRNA_Methyltransferase"/>
</dbReference>
<proteinExistence type="predicted"/>
<evidence type="ECO:0000313" key="4">
    <source>
        <dbReference type="EMBL" id="OUN38771.1"/>
    </source>
</evidence>
<evidence type="ECO:0000256" key="1">
    <source>
        <dbReference type="ARBA" id="ARBA00022603"/>
    </source>
</evidence>
<dbReference type="InterPro" id="IPR054578">
    <property type="entry name" value="SpoU_sub_bind-like_N"/>
</dbReference>
<dbReference type="PANTHER" id="PTHR43191">
    <property type="entry name" value="RRNA METHYLTRANSFERASE 3"/>
    <property type="match status" value="1"/>
</dbReference>
<dbReference type="PANTHER" id="PTHR43191:SF2">
    <property type="entry name" value="RRNA METHYLTRANSFERASE 3, MITOCHONDRIAL"/>
    <property type="match status" value="1"/>
</dbReference>
<dbReference type="Gene3D" id="3.40.1280.10">
    <property type="match status" value="1"/>
</dbReference>
<name>A0A1Y3TQD7_9FIRM</name>
<dbReference type="GO" id="GO:0008173">
    <property type="term" value="F:RNA methyltransferase activity"/>
    <property type="evidence" value="ECO:0007669"/>
    <property type="project" value="InterPro"/>
</dbReference>
<dbReference type="GO" id="GO:0016747">
    <property type="term" value="F:acyltransferase activity, transferring groups other than amino-acyl groups"/>
    <property type="evidence" value="ECO:0007669"/>
    <property type="project" value="InterPro"/>
</dbReference>
<evidence type="ECO:0000313" key="5">
    <source>
        <dbReference type="Proteomes" id="UP000195455"/>
    </source>
</evidence>
<dbReference type="GO" id="GO:0003723">
    <property type="term" value="F:RNA binding"/>
    <property type="evidence" value="ECO:0007669"/>
    <property type="project" value="InterPro"/>
</dbReference>
<dbReference type="InterPro" id="IPR000182">
    <property type="entry name" value="GNAT_dom"/>
</dbReference>
<protein>
    <recommendedName>
        <fullName evidence="3">N-acetyltransferase domain-containing protein</fullName>
    </recommendedName>
</protein>
<organism evidence="4 5">
    <name type="scientific">Anaerotignum lactatifermentans</name>
    <dbReference type="NCBI Taxonomy" id="160404"/>
    <lineage>
        <taxon>Bacteria</taxon>
        <taxon>Bacillati</taxon>
        <taxon>Bacillota</taxon>
        <taxon>Clostridia</taxon>
        <taxon>Lachnospirales</taxon>
        <taxon>Anaerotignaceae</taxon>
        <taxon>Anaerotignum</taxon>
    </lineage>
</organism>
<dbReference type="CDD" id="cd04301">
    <property type="entry name" value="NAT_SF"/>
    <property type="match status" value="1"/>
</dbReference>
<dbReference type="Proteomes" id="UP000195455">
    <property type="component" value="Unassembled WGS sequence"/>
</dbReference>
<dbReference type="PROSITE" id="PS51186">
    <property type="entry name" value="GNAT"/>
    <property type="match status" value="1"/>
</dbReference>
<dbReference type="SUPFAM" id="SSF75217">
    <property type="entry name" value="alpha/beta knot"/>
    <property type="match status" value="1"/>
</dbReference>
<accession>A0A1Y3TQD7</accession>
<keyword evidence="1" id="KW-0489">Methyltransferase</keyword>